<sequence>MEQEKAQLIKNHWSIDMVNVVGNLRRMPVAFILNNGEWICRRENYMWQYIRKFENGDTEVLITVQRLKFHKHFDDPVWVQYNPNHLENDDLKQLERIMYSIDHTHLTRVDLACDIYNVDLSLYDFGLFNVTRDIYRTLSGKLETRYWGRRKSERQIRLYDKANERKKHGKKDEIPDWAEEWWRLEFQFRQGKVDSWQEEIIEKMSSFHVLAVDDNDNLTETEKAILERVNADKYNFKKVGKEKAAKIRKMVRENVGFDTTVSDLAILDFNEQQEILQKQLNSLMTKYNIKPQTEELTRYFEDAINSEQGITVEVDTDDIVFKNAMRNVAKSISLK</sequence>
<dbReference type="AlphaFoldDB" id="A0A843Z3Y3"/>
<comment type="caution">
    <text evidence="1">The sequence shown here is derived from an EMBL/GenBank/DDBJ whole genome shotgun (WGS) entry which is preliminary data.</text>
</comment>
<evidence type="ECO:0008006" key="3">
    <source>
        <dbReference type="Google" id="ProtNLM"/>
    </source>
</evidence>
<evidence type="ECO:0000313" key="1">
    <source>
        <dbReference type="EMBL" id="MQR27538.1"/>
    </source>
</evidence>
<dbReference type="EMBL" id="WIPA01000031">
    <property type="protein sequence ID" value="MQR27538.1"/>
    <property type="molecule type" value="Genomic_DNA"/>
</dbReference>
<reference evidence="1 2" key="1">
    <citation type="submission" date="2019-10" db="EMBL/GenBank/DDBJ databases">
        <title>WGS of Leuconostoc mesenteroides.</title>
        <authorList>
            <person name="Melo Bolivar J."/>
            <person name="Marino-Ramirez L."/>
            <person name="Villamil Diaz L.M."/>
        </authorList>
    </citation>
    <scope>NUCLEOTIDE SEQUENCE [LARGE SCALE GENOMIC DNA]</scope>
    <source>
        <strain evidence="1 2">M11</strain>
    </source>
</reference>
<gene>
    <name evidence="1" type="ORF">GFV13_09910</name>
</gene>
<protein>
    <recommendedName>
        <fullName evidence="3">Replication initiation protein</fullName>
    </recommendedName>
</protein>
<accession>A0A843Z3Y3</accession>
<organism evidence="1 2">
    <name type="scientific">Leuconostoc mesenteroides</name>
    <dbReference type="NCBI Taxonomy" id="1245"/>
    <lineage>
        <taxon>Bacteria</taxon>
        <taxon>Bacillati</taxon>
        <taxon>Bacillota</taxon>
        <taxon>Bacilli</taxon>
        <taxon>Lactobacillales</taxon>
        <taxon>Lactobacillaceae</taxon>
        <taxon>Leuconostoc</taxon>
    </lineage>
</organism>
<evidence type="ECO:0000313" key="2">
    <source>
        <dbReference type="Proteomes" id="UP000469952"/>
    </source>
</evidence>
<dbReference type="Proteomes" id="UP000469952">
    <property type="component" value="Unassembled WGS sequence"/>
</dbReference>
<name>A0A843Z3Y3_LEUME</name>
<proteinExistence type="predicted"/>
<dbReference type="RefSeq" id="WP_153245552.1">
    <property type="nucleotide sequence ID" value="NZ_WIPA01000031.1"/>
</dbReference>